<reference evidence="2" key="1">
    <citation type="submission" date="2021-01" db="EMBL/GenBank/DDBJ databases">
        <title>Whole genome shotgun sequence of Dactylosporangium siamense NBRC 106093.</title>
        <authorList>
            <person name="Komaki H."/>
            <person name="Tamura T."/>
        </authorList>
    </citation>
    <scope>NUCLEOTIDE SEQUENCE</scope>
    <source>
        <strain evidence="2">NBRC 106093</strain>
    </source>
</reference>
<proteinExistence type="predicted"/>
<evidence type="ECO:0000259" key="1">
    <source>
        <dbReference type="Pfam" id="PF13845"/>
    </source>
</evidence>
<dbReference type="PROSITE" id="PS51257">
    <property type="entry name" value="PROKAR_LIPOPROTEIN"/>
    <property type="match status" value="1"/>
</dbReference>
<organism evidence="2 3">
    <name type="scientific">Dactylosporangium siamense</name>
    <dbReference type="NCBI Taxonomy" id="685454"/>
    <lineage>
        <taxon>Bacteria</taxon>
        <taxon>Bacillati</taxon>
        <taxon>Actinomycetota</taxon>
        <taxon>Actinomycetes</taxon>
        <taxon>Micromonosporales</taxon>
        <taxon>Micromonosporaceae</taxon>
        <taxon>Dactylosporangium</taxon>
    </lineage>
</organism>
<name>A0A919UDG0_9ACTN</name>
<dbReference type="InterPro" id="IPR026004">
    <property type="entry name" value="Septum_form"/>
</dbReference>
<keyword evidence="3" id="KW-1185">Reference proteome</keyword>
<feature type="domain" description="Septum formation-related" evidence="1">
    <location>
        <begin position="66"/>
        <end position="281"/>
    </location>
</feature>
<protein>
    <recommendedName>
        <fullName evidence="1">Septum formation-related domain-containing protein</fullName>
    </recommendedName>
</protein>
<gene>
    <name evidence="2" type="ORF">Dsi01nite_059020</name>
</gene>
<dbReference type="AlphaFoldDB" id="A0A919UDG0"/>
<sequence>MRRAVVLVVAAMTLLGGCTRPSPPPGVDGDLVNGWPMLPAAMLTEPVAPACYQLPGGTASADVTSWPAPVACTEPHEVELISVGRFTGADAERATPPIAGGPAMRGAYARCAADAKALLGADWRAGRVSLSVDVPSPVLWDAGARWFRCDLQALQDIDRFSIATRTVSLRGALRPDGGELLIGCVKITSKEGGAAGSIDRIFPASCTTPHEGEFAGIYEPPDGEYPADNDARSNAIFAGCRPVVAGFVAVPDDANFQSRTGLVTMPYDKTAWELGNRGVRCFVWPPKPVKVSLRGAGTKGLPITIA</sequence>
<comment type="caution">
    <text evidence="2">The sequence shown here is derived from an EMBL/GenBank/DDBJ whole genome shotgun (WGS) entry which is preliminary data.</text>
</comment>
<dbReference type="Proteomes" id="UP000660611">
    <property type="component" value="Unassembled WGS sequence"/>
</dbReference>
<dbReference type="RefSeq" id="WP_203849578.1">
    <property type="nucleotide sequence ID" value="NZ_BAAAVW010000019.1"/>
</dbReference>
<accession>A0A919UDG0</accession>
<evidence type="ECO:0000313" key="2">
    <source>
        <dbReference type="EMBL" id="GIG47861.1"/>
    </source>
</evidence>
<dbReference type="EMBL" id="BONQ01000089">
    <property type="protein sequence ID" value="GIG47861.1"/>
    <property type="molecule type" value="Genomic_DNA"/>
</dbReference>
<dbReference type="Pfam" id="PF13845">
    <property type="entry name" value="Septum_form"/>
    <property type="match status" value="1"/>
</dbReference>
<evidence type="ECO:0000313" key="3">
    <source>
        <dbReference type="Proteomes" id="UP000660611"/>
    </source>
</evidence>